<accession>A0A9X2ARD4</accession>
<dbReference type="Proteomes" id="UP001139447">
    <property type="component" value="Unassembled WGS sequence"/>
</dbReference>
<comment type="caution">
    <text evidence="4">The sequence shown here is derived from an EMBL/GenBank/DDBJ whole genome shotgun (WGS) entry which is preliminary data.</text>
</comment>
<dbReference type="PANTHER" id="PTHR43278:SF4">
    <property type="entry name" value="NAD(P)H-DEPENDENT FMN-CONTAINING OXIDOREDUCTASE YWQN-RELATED"/>
    <property type="match status" value="1"/>
</dbReference>
<organism evidence="4 5">
    <name type="scientific">Variovorax terrae</name>
    <dbReference type="NCBI Taxonomy" id="2923278"/>
    <lineage>
        <taxon>Bacteria</taxon>
        <taxon>Pseudomonadati</taxon>
        <taxon>Pseudomonadota</taxon>
        <taxon>Betaproteobacteria</taxon>
        <taxon>Burkholderiales</taxon>
        <taxon>Comamonadaceae</taxon>
        <taxon>Variovorax</taxon>
    </lineage>
</organism>
<evidence type="ECO:0000313" key="4">
    <source>
        <dbReference type="EMBL" id="MCJ0765532.1"/>
    </source>
</evidence>
<name>A0A9X2ARD4_9BURK</name>
<evidence type="ECO:0000256" key="2">
    <source>
        <dbReference type="ARBA" id="ARBA00022643"/>
    </source>
</evidence>
<reference evidence="4" key="1">
    <citation type="submission" date="2022-03" db="EMBL/GenBank/DDBJ databases">
        <authorList>
            <person name="Woo C.Y."/>
        </authorList>
    </citation>
    <scope>NUCLEOTIDE SEQUENCE</scope>
    <source>
        <strain evidence="4">CYS-02</strain>
    </source>
</reference>
<dbReference type="InterPro" id="IPR029039">
    <property type="entry name" value="Flavoprotein-like_sf"/>
</dbReference>
<protein>
    <submittedName>
        <fullName evidence="4">NAD(P)H-dependent oxidoreductase</fullName>
    </submittedName>
</protein>
<sequence length="188" mass="20285">MAEAPRHFLFLVTSTREPGHLGNTEWLARQAAAALPAGTAQTWLQLAPLQPQLPPFVDQRHTAGQYPMPEGALKALLDATLAATDIVLVSPVYWFSIPAPLKAYLDHWSAWLRVPGLSFKETMAQKTLRLVATSGDRAKAQPMIDSVKLCAEFFPMAWGGALWGKGGPPDAVQADAGARDQAATFLIA</sequence>
<evidence type="ECO:0000313" key="5">
    <source>
        <dbReference type="Proteomes" id="UP001139447"/>
    </source>
</evidence>
<dbReference type="InterPro" id="IPR005025">
    <property type="entry name" value="FMN_Rdtase-like_dom"/>
</dbReference>
<dbReference type="RefSeq" id="WP_243309032.1">
    <property type="nucleotide sequence ID" value="NZ_JALGBI010000003.1"/>
</dbReference>
<gene>
    <name evidence="4" type="ORF">MMF98_20150</name>
</gene>
<dbReference type="Pfam" id="PF03358">
    <property type="entry name" value="FMN_red"/>
    <property type="match status" value="1"/>
</dbReference>
<feature type="domain" description="NADPH-dependent FMN reductase-like" evidence="3">
    <location>
        <begin position="9"/>
        <end position="141"/>
    </location>
</feature>
<dbReference type="GO" id="GO:0016491">
    <property type="term" value="F:oxidoreductase activity"/>
    <property type="evidence" value="ECO:0007669"/>
    <property type="project" value="InterPro"/>
</dbReference>
<dbReference type="Gene3D" id="3.40.50.360">
    <property type="match status" value="1"/>
</dbReference>
<dbReference type="InterPro" id="IPR051796">
    <property type="entry name" value="ISF_SsuE-like"/>
</dbReference>
<dbReference type="EMBL" id="JALGBI010000003">
    <property type="protein sequence ID" value="MCJ0765532.1"/>
    <property type="molecule type" value="Genomic_DNA"/>
</dbReference>
<dbReference type="AlphaFoldDB" id="A0A9X2ARD4"/>
<proteinExistence type="predicted"/>
<dbReference type="SUPFAM" id="SSF52218">
    <property type="entry name" value="Flavoproteins"/>
    <property type="match status" value="1"/>
</dbReference>
<keyword evidence="5" id="KW-1185">Reference proteome</keyword>
<evidence type="ECO:0000256" key="1">
    <source>
        <dbReference type="ARBA" id="ARBA00022630"/>
    </source>
</evidence>
<keyword evidence="1" id="KW-0285">Flavoprotein</keyword>
<keyword evidence="2" id="KW-0288">FMN</keyword>
<evidence type="ECO:0000259" key="3">
    <source>
        <dbReference type="Pfam" id="PF03358"/>
    </source>
</evidence>
<dbReference type="PANTHER" id="PTHR43278">
    <property type="entry name" value="NAD(P)H-DEPENDENT FMN-CONTAINING OXIDOREDUCTASE YWQN-RELATED"/>
    <property type="match status" value="1"/>
</dbReference>